<evidence type="ECO:0000256" key="16">
    <source>
        <dbReference type="ARBA" id="ARBA00038164"/>
    </source>
</evidence>
<dbReference type="InterPro" id="IPR051875">
    <property type="entry name" value="Calcineurin_B_homologous"/>
</dbReference>
<keyword evidence="10" id="KW-0677">Repeat</keyword>
<organism evidence="18">
    <name type="scientific">Melanaphis sacchari</name>
    <dbReference type="NCBI Taxonomy" id="742174"/>
    <lineage>
        <taxon>Eukaryota</taxon>
        <taxon>Metazoa</taxon>
        <taxon>Ecdysozoa</taxon>
        <taxon>Arthropoda</taxon>
        <taxon>Hexapoda</taxon>
        <taxon>Insecta</taxon>
        <taxon>Pterygota</taxon>
        <taxon>Neoptera</taxon>
        <taxon>Paraneoptera</taxon>
        <taxon>Hemiptera</taxon>
        <taxon>Sternorrhyncha</taxon>
        <taxon>Aphidomorpha</taxon>
        <taxon>Aphidoidea</taxon>
        <taxon>Aphididae</taxon>
        <taxon>Aphidini</taxon>
        <taxon>Melanaphis</taxon>
    </lineage>
</organism>
<dbReference type="InterPro" id="IPR002048">
    <property type="entry name" value="EF_hand_dom"/>
</dbReference>
<comment type="subcellular location">
    <subcellularLocation>
        <location evidence="2">Cell membrane</location>
    </subcellularLocation>
    <subcellularLocation>
        <location evidence="3">Cytoplasm</location>
    </subcellularLocation>
    <subcellularLocation>
        <location evidence="1">Nucleus</location>
    </subcellularLocation>
</comment>
<keyword evidence="4" id="KW-0813">Transport</keyword>
<dbReference type="InterPro" id="IPR018247">
    <property type="entry name" value="EF_Hand_1_Ca_BS"/>
</dbReference>
<keyword evidence="9" id="KW-0479">Metal-binding</keyword>
<evidence type="ECO:0000256" key="4">
    <source>
        <dbReference type="ARBA" id="ARBA00022448"/>
    </source>
</evidence>
<evidence type="ECO:0000256" key="3">
    <source>
        <dbReference type="ARBA" id="ARBA00004496"/>
    </source>
</evidence>
<dbReference type="OrthoDB" id="191686at2759"/>
<dbReference type="Pfam" id="PF13499">
    <property type="entry name" value="EF-hand_7"/>
    <property type="match status" value="1"/>
</dbReference>
<gene>
    <name evidence="18" type="primary">Chp_1</name>
</gene>
<feature type="domain" description="EF-hand" evidence="17">
    <location>
        <begin position="147"/>
        <end position="182"/>
    </location>
</feature>
<dbReference type="GO" id="GO:0005737">
    <property type="term" value="C:cytoplasm"/>
    <property type="evidence" value="ECO:0007669"/>
    <property type="project" value="UniProtKB-SubCell"/>
</dbReference>
<comment type="similarity">
    <text evidence="16">Belongs to the calcineurin regulatory subunit family. CHP subfamily.</text>
</comment>
<keyword evidence="5" id="KW-1003">Cell membrane</keyword>
<evidence type="ECO:0000256" key="13">
    <source>
        <dbReference type="ARBA" id="ARBA00023136"/>
    </source>
</evidence>
<accession>A0A2H8TCX7</accession>
<dbReference type="EMBL" id="GFXV01000135">
    <property type="protein sequence ID" value="MBW11940.1"/>
    <property type="molecule type" value="Transcribed_RNA"/>
</dbReference>
<keyword evidence="8" id="KW-0519">Myristate</keyword>
<keyword evidence="15" id="KW-0449">Lipoprotein</keyword>
<keyword evidence="11" id="KW-0106">Calcium</keyword>
<dbReference type="GO" id="GO:0015031">
    <property type="term" value="P:protein transport"/>
    <property type="evidence" value="ECO:0007669"/>
    <property type="project" value="UniProtKB-KW"/>
</dbReference>
<dbReference type="Gene3D" id="1.10.238.10">
    <property type="entry name" value="EF-hand"/>
    <property type="match status" value="1"/>
</dbReference>
<evidence type="ECO:0000256" key="6">
    <source>
        <dbReference type="ARBA" id="ARBA00022490"/>
    </source>
</evidence>
<evidence type="ECO:0000256" key="8">
    <source>
        <dbReference type="ARBA" id="ARBA00022707"/>
    </source>
</evidence>
<dbReference type="GO" id="GO:0005634">
    <property type="term" value="C:nucleus"/>
    <property type="evidence" value="ECO:0007669"/>
    <property type="project" value="UniProtKB-SubCell"/>
</dbReference>
<keyword evidence="6" id="KW-0963">Cytoplasm</keyword>
<name>A0A2H8TCX7_9HEMI</name>
<evidence type="ECO:0000256" key="2">
    <source>
        <dbReference type="ARBA" id="ARBA00004236"/>
    </source>
</evidence>
<sequence length="191" mass="22035">MGNRSSLLLRKEEIAQIRNETGFTANQIERLYSRFTSLDRGDLGTLSREDLLRIPELAINPLGERIVDLFHVDSGNNCDRINFLQFMRALSKFRPIRPNKPNKQNNRMEKVKFAFDMYDVDNDGMISKDELLVILHMMVGANISEEQLSIIADKTISEADVDEDGLISFDEFSKTFEKSDVEHKMSIRFLN</sequence>
<reference evidence="18" key="1">
    <citation type="submission" date="2017-10" db="EMBL/GenBank/DDBJ databases">
        <title>Transcriptome Assembly of Sugarcane Aphid Adults.</title>
        <authorList>
            <person name="Scully E.D."/>
            <person name="Palmer N.A."/>
            <person name="Geib S.M."/>
            <person name="Sarath G."/>
            <person name="Sattler S.E."/>
        </authorList>
    </citation>
    <scope>NUCLEOTIDE SEQUENCE</scope>
    <source>
        <tissue evidence="18">Whole body</tissue>
    </source>
</reference>
<evidence type="ECO:0000256" key="15">
    <source>
        <dbReference type="ARBA" id="ARBA00023288"/>
    </source>
</evidence>
<evidence type="ECO:0000256" key="14">
    <source>
        <dbReference type="ARBA" id="ARBA00023242"/>
    </source>
</evidence>
<dbReference type="InterPro" id="IPR011992">
    <property type="entry name" value="EF-hand-dom_pair"/>
</dbReference>
<keyword evidence="12" id="KW-0653">Protein transport</keyword>
<proteinExistence type="inferred from homology"/>
<dbReference type="SMART" id="SM00054">
    <property type="entry name" value="EFh"/>
    <property type="match status" value="2"/>
</dbReference>
<evidence type="ECO:0000256" key="7">
    <source>
        <dbReference type="ARBA" id="ARBA00022553"/>
    </source>
</evidence>
<dbReference type="PROSITE" id="PS50222">
    <property type="entry name" value="EF_HAND_2"/>
    <property type="match status" value="2"/>
</dbReference>
<dbReference type="PANTHER" id="PTHR46002">
    <property type="entry name" value="EG:114D9.1 PROTEIN-RELATED"/>
    <property type="match status" value="1"/>
</dbReference>
<protein>
    <submittedName>
        <fullName evidence="18">Calcium-binding protein p22</fullName>
    </submittedName>
</protein>
<evidence type="ECO:0000256" key="9">
    <source>
        <dbReference type="ARBA" id="ARBA00022723"/>
    </source>
</evidence>
<evidence type="ECO:0000259" key="17">
    <source>
        <dbReference type="PROSITE" id="PS50222"/>
    </source>
</evidence>
<dbReference type="GO" id="GO:0005886">
    <property type="term" value="C:plasma membrane"/>
    <property type="evidence" value="ECO:0007669"/>
    <property type="project" value="UniProtKB-SubCell"/>
</dbReference>
<dbReference type="CDD" id="cd00051">
    <property type="entry name" value="EFh"/>
    <property type="match status" value="1"/>
</dbReference>
<dbReference type="SUPFAM" id="SSF47473">
    <property type="entry name" value="EF-hand"/>
    <property type="match status" value="1"/>
</dbReference>
<keyword evidence="13" id="KW-0472">Membrane</keyword>
<dbReference type="PROSITE" id="PS00018">
    <property type="entry name" value="EF_HAND_1"/>
    <property type="match status" value="2"/>
</dbReference>
<evidence type="ECO:0000256" key="11">
    <source>
        <dbReference type="ARBA" id="ARBA00022837"/>
    </source>
</evidence>
<evidence type="ECO:0000256" key="10">
    <source>
        <dbReference type="ARBA" id="ARBA00022737"/>
    </source>
</evidence>
<evidence type="ECO:0000256" key="1">
    <source>
        <dbReference type="ARBA" id="ARBA00004123"/>
    </source>
</evidence>
<feature type="domain" description="EF-hand" evidence="17">
    <location>
        <begin position="106"/>
        <end position="141"/>
    </location>
</feature>
<dbReference type="GO" id="GO:0005509">
    <property type="term" value="F:calcium ion binding"/>
    <property type="evidence" value="ECO:0007669"/>
    <property type="project" value="InterPro"/>
</dbReference>
<dbReference type="AlphaFoldDB" id="A0A2H8TCX7"/>
<keyword evidence="14" id="KW-0539">Nucleus</keyword>
<evidence type="ECO:0000313" key="18">
    <source>
        <dbReference type="EMBL" id="MBW11940.1"/>
    </source>
</evidence>
<evidence type="ECO:0000256" key="12">
    <source>
        <dbReference type="ARBA" id="ARBA00022927"/>
    </source>
</evidence>
<keyword evidence="7" id="KW-0597">Phosphoprotein</keyword>
<evidence type="ECO:0000256" key="5">
    <source>
        <dbReference type="ARBA" id="ARBA00022475"/>
    </source>
</evidence>